<evidence type="ECO:0000313" key="1">
    <source>
        <dbReference type="EMBL" id="GAA4520202.1"/>
    </source>
</evidence>
<organism evidence="1 2">
    <name type="scientific">Actinoallomurus oryzae</name>
    <dbReference type="NCBI Taxonomy" id="502180"/>
    <lineage>
        <taxon>Bacteria</taxon>
        <taxon>Bacillati</taxon>
        <taxon>Actinomycetota</taxon>
        <taxon>Actinomycetes</taxon>
        <taxon>Streptosporangiales</taxon>
        <taxon>Thermomonosporaceae</taxon>
        <taxon>Actinoallomurus</taxon>
    </lineage>
</organism>
<reference evidence="2" key="1">
    <citation type="journal article" date="2019" name="Int. J. Syst. Evol. Microbiol.">
        <title>The Global Catalogue of Microorganisms (GCM) 10K type strain sequencing project: providing services to taxonomists for standard genome sequencing and annotation.</title>
        <authorList>
            <consortium name="The Broad Institute Genomics Platform"/>
            <consortium name="The Broad Institute Genome Sequencing Center for Infectious Disease"/>
            <person name="Wu L."/>
            <person name="Ma J."/>
        </authorList>
    </citation>
    <scope>NUCLEOTIDE SEQUENCE [LARGE SCALE GENOMIC DNA]</scope>
    <source>
        <strain evidence="2">JCM 17933</strain>
    </source>
</reference>
<evidence type="ECO:0000313" key="2">
    <source>
        <dbReference type="Proteomes" id="UP001500503"/>
    </source>
</evidence>
<protein>
    <submittedName>
        <fullName evidence="1">Glyoxalase</fullName>
    </submittedName>
</protein>
<name>A0ABP8R7L2_9ACTN</name>
<gene>
    <name evidence="1" type="ORF">GCM10023191_096790</name>
</gene>
<comment type="caution">
    <text evidence="1">The sequence shown here is derived from an EMBL/GenBank/DDBJ whole genome shotgun (WGS) entry which is preliminary data.</text>
</comment>
<sequence length="208" mass="21756">MNSIESVTLEVADPTAADRFYTEALGLDTRIRLRASEAPTTGFRGFTLSVTVSQPADVSALIDAALDAGASVLKPVTKSFWGHGGVVRAPDGAIWKVATSAKKDTGPATGKIDSVVLLLGVADMAASKRFYLEHGLTVAKSFGRKYVEFDTGSSPVKLALYGRRALAKDAGVSPDGTGSHRLVINGDDTPFTDPDGFAWEPAAKTAAL</sequence>
<dbReference type="InterPro" id="IPR029068">
    <property type="entry name" value="Glyas_Bleomycin-R_OHBP_Dase"/>
</dbReference>
<accession>A0ABP8R7L2</accession>
<dbReference type="RefSeq" id="WP_345475407.1">
    <property type="nucleotide sequence ID" value="NZ_BAABHF010000065.1"/>
</dbReference>
<dbReference type="Gene3D" id="3.10.180.10">
    <property type="entry name" value="2,3-Dihydroxybiphenyl 1,2-Dioxygenase, domain 1"/>
    <property type="match status" value="2"/>
</dbReference>
<dbReference type="EMBL" id="BAABHF010000065">
    <property type="protein sequence ID" value="GAA4520202.1"/>
    <property type="molecule type" value="Genomic_DNA"/>
</dbReference>
<dbReference type="PANTHER" id="PTHR36503:SF1">
    <property type="entry name" value="BLR2520 PROTEIN"/>
    <property type="match status" value="1"/>
</dbReference>
<dbReference type="PANTHER" id="PTHR36503">
    <property type="entry name" value="BLR2520 PROTEIN"/>
    <property type="match status" value="1"/>
</dbReference>
<dbReference type="Proteomes" id="UP001500503">
    <property type="component" value="Unassembled WGS sequence"/>
</dbReference>
<dbReference type="SUPFAM" id="SSF54593">
    <property type="entry name" value="Glyoxalase/Bleomycin resistance protein/Dihydroxybiphenyl dioxygenase"/>
    <property type="match status" value="2"/>
</dbReference>
<keyword evidence="2" id="KW-1185">Reference proteome</keyword>
<proteinExistence type="predicted"/>